<dbReference type="InterPro" id="IPR012340">
    <property type="entry name" value="NA-bd_OB-fold"/>
</dbReference>
<proteinExistence type="inferred from homology"/>
<dbReference type="InterPro" id="IPR048587">
    <property type="entry name" value="CvfB_S1_3rd"/>
</dbReference>
<dbReference type="InterPro" id="IPR014464">
    <property type="entry name" value="CvfB_fam"/>
</dbReference>
<dbReference type="PANTHER" id="PTHR37296">
    <property type="entry name" value="CONSERVED VIRULENCE FACTOR B"/>
    <property type="match status" value="1"/>
</dbReference>
<dbReference type="SMART" id="SM00316">
    <property type="entry name" value="S1"/>
    <property type="match status" value="2"/>
</dbReference>
<reference evidence="3 4" key="1">
    <citation type="submission" date="2016-10" db="EMBL/GenBank/DDBJ databases">
        <authorList>
            <person name="de Groot N.N."/>
        </authorList>
    </citation>
    <scope>NUCLEOTIDE SEQUENCE [LARGE SCALE GENOMIC DNA]</scope>
    <source>
        <strain evidence="3 4">DSM 2784</strain>
    </source>
</reference>
<gene>
    <name evidence="3" type="ORF">SAMN03080599_01749</name>
</gene>
<dbReference type="Proteomes" id="UP000199208">
    <property type="component" value="Unassembled WGS sequence"/>
</dbReference>
<evidence type="ECO:0000259" key="2">
    <source>
        <dbReference type="PROSITE" id="PS50126"/>
    </source>
</evidence>
<organism evidence="3 4">
    <name type="scientific">Acidaminobacter hydrogenoformans DSM 2784</name>
    <dbReference type="NCBI Taxonomy" id="1120920"/>
    <lineage>
        <taxon>Bacteria</taxon>
        <taxon>Bacillati</taxon>
        <taxon>Bacillota</taxon>
        <taxon>Clostridia</taxon>
        <taxon>Peptostreptococcales</taxon>
        <taxon>Acidaminobacteraceae</taxon>
        <taxon>Acidaminobacter</taxon>
    </lineage>
</organism>
<dbReference type="InterPro" id="IPR003029">
    <property type="entry name" value="S1_domain"/>
</dbReference>
<dbReference type="STRING" id="1120920.SAMN03080599_01749"/>
<comment type="similarity">
    <text evidence="1">Belongs to the CvfB family.</text>
</comment>
<keyword evidence="4" id="KW-1185">Reference proteome</keyword>
<name>A0A1G5S116_9FIRM</name>
<evidence type="ECO:0000313" key="3">
    <source>
        <dbReference type="EMBL" id="SCZ79431.1"/>
    </source>
</evidence>
<dbReference type="InterPro" id="IPR039566">
    <property type="entry name" value="CvfB_S1_st"/>
</dbReference>
<evidence type="ECO:0000256" key="1">
    <source>
        <dbReference type="PIRNR" id="PIRNR012524"/>
    </source>
</evidence>
<dbReference type="RefSeq" id="WP_092590583.1">
    <property type="nucleotide sequence ID" value="NZ_FMWL01000007.1"/>
</dbReference>
<dbReference type="Gene3D" id="2.40.50.140">
    <property type="entry name" value="Nucleic acid-binding proteins"/>
    <property type="match status" value="2"/>
</dbReference>
<dbReference type="InterPro" id="IPR040764">
    <property type="entry name" value="CvfB_WH"/>
</dbReference>
<feature type="domain" description="S1 motif" evidence="2">
    <location>
        <begin position="149"/>
        <end position="210"/>
    </location>
</feature>
<dbReference type="Pfam" id="PF13509">
    <property type="entry name" value="S1_2"/>
    <property type="match status" value="2"/>
</dbReference>
<accession>A0A1G5S116</accession>
<dbReference type="AlphaFoldDB" id="A0A1G5S116"/>
<sequence length="286" mass="32287">MIRLGEIQSLKVINKTPQGVYLNEPEPGPEEAADVLLPKKFVPEDLEEGQLIEVFIYRDSEDRMVATTKTPLIKMGEIAWLRVVDLTTRGAFLDWGLERDLFLPTKESTMTVKKGQKCLVGLYVDRTGRLCATMNLYRLLDHNAPYQLEEWVEGTIYDIKDGFGAFVAVDDRFSGLIREREIIAPLKAGETVRARVIEVREDGKLTLSLRDKAHKMIDGDAAKLHEALIKAGGTLMLDDHSDPDEIKLILGMSKKAFKRAVGRLLRDGVIEKTERHTQLKKEDGEN</sequence>
<dbReference type="SUPFAM" id="SSF50249">
    <property type="entry name" value="Nucleic acid-binding proteins"/>
    <property type="match status" value="1"/>
</dbReference>
<dbReference type="Pfam" id="PF17783">
    <property type="entry name" value="WHD_CvfB"/>
    <property type="match status" value="1"/>
</dbReference>
<dbReference type="PIRSF" id="PIRSF012524">
    <property type="entry name" value="YitL_S1"/>
    <property type="match status" value="1"/>
</dbReference>
<dbReference type="PROSITE" id="PS50126">
    <property type="entry name" value="S1"/>
    <property type="match status" value="1"/>
</dbReference>
<dbReference type="EMBL" id="FMWL01000007">
    <property type="protein sequence ID" value="SCZ79431.1"/>
    <property type="molecule type" value="Genomic_DNA"/>
</dbReference>
<dbReference type="GO" id="GO:0003676">
    <property type="term" value="F:nucleic acid binding"/>
    <property type="evidence" value="ECO:0007669"/>
    <property type="project" value="InterPro"/>
</dbReference>
<dbReference type="InterPro" id="IPR036388">
    <property type="entry name" value="WH-like_DNA-bd_sf"/>
</dbReference>
<dbReference type="OrthoDB" id="9801597at2"/>
<protein>
    <recommendedName>
        <fullName evidence="2">S1 motif domain-containing protein</fullName>
    </recommendedName>
</protein>
<dbReference type="Pfam" id="PF21543">
    <property type="entry name" value="CvfB_2nd"/>
    <property type="match status" value="1"/>
</dbReference>
<dbReference type="PANTHER" id="PTHR37296:SF1">
    <property type="entry name" value="CONSERVED VIRULENCE FACTOR B"/>
    <property type="match status" value="1"/>
</dbReference>
<evidence type="ECO:0000313" key="4">
    <source>
        <dbReference type="Proteomes" id="UP000199208"/>
    </source>
</evidence>
<dbReference type="Gene3D" id="1.10.10.10">
    <property type="entry name" value="Winged helix-like DNA-binding domain superfamily/Winged helix DNA-binding domain"/>
    <property type="match status" value="1"/>
</dbReference>